<sequence>MYYQADCSEELGAVFISGLDGPLCTDTINGQIGAIRSILVKDEPTCAPSTDSKVVSGELEPGDTHVLCCNR</sequence>
<dbReference type="Proteomes" id="UP000075635">
    <property type="component" value="Unassembled WGS sequence"/>
</dbReference>
<reference evidence="1 2" key="1">
    <citation type="submission" date="2014-02" db="EMBL/GenBank/DDBJ databases">
        <title>The small core and large imbalanced accessory genome model reveals a collaborative survival strategy of Sorangium cellulosum strains in nature.</title>
        <authorList>
            <person name="Han K."/>
            <person name="Peng R."/>
            <person name="Blom J."/>
            <person name="Li Y.-Z."/>
        </authorList>
    </citation>
    <scope>NUCLEOTIDE SEQUENCE [LARGE SCALE GENOMIC DNA]</scope>
    <source>
        <strain evidence="1 2">So0011-07</strain>
    </source>
</reference>
<dbReference type="AlphaFoldDB" id="A0A150S603"/>
<organism evidence="1 2">
    <name type="scientific">Sorangium cellulosum</name>
    <name type="common">Polyangium cellulosum</name>
    <dbReference type="NCBI Taxonomy" id="56"/>
    <lineage>
        <taxon>Bacteria</taxon>
        <taxon>Pseudomonadati</taxon>
        <taxon>Myxococcota</taxon>
        <taxon>Polyangia</taxon>
        <taxon>Polyangiales</taxon>
        <taxon>Polyangiaceae</taxon>
        <taxon>Sorangium</taxon>
    </lineage>
</organism>
<comment type="caution">
    <text evidence="1">The sequence shown here is derived from an EMBL/GenBank/DDBJ whole genome shotgun (WGS) entry which is preliminary data.</text>
</comment>
<accession>A0A150S603</accession>
<proteinExistence type="predicted"/>
<dbReference type="EMBL" id="JEMB01001400">
    <property type="protein sequence ID" value="KYF87841.1"/>
    <property type="molecule type" value="Genomic_DNA"/>
</dbReference>
<name>A0A150S603_SORCE</name>
<gene>
    <name evidence="1" type="ORF">BE17_32665</name>
</gene>
<evidence type="ECO:0000313" key="1">
    <source>
        <dbReference type="EMBL" id="KYF87841.1"/>
    </source>
</evidence>
<protein>
    <submittedName>
        <fullName evidence="1">Uncharacterized protein</fullName>
    </submittedName>
</protein>
<evidence type="ECO:0000313" key="2">
    <source>
        <dbReference type="Proteomes" id="UP000075635"/>
    </source>
</evidence>